<evidence type="ECO:0000256" key="1">
    <source>
        <dbReference type="SAM" id="Phobius"/>
    </source>
</evidence>
<comment type="caution">
    <text evidence="2">The sequence shown here is derived from an EMBL/GenBank/DDBJ whole genome shotgun (WGS) entry which is preliminary data.</text>
</comment>
<sequence>MSSSYSSSSLYIQFVSTLFYLLCSPLLSVSPALSISSDHLYLASSSSSLVLFLLPRASDPRSLRLAVCSSAVSCLCCSRVSRSSLPTSPDLCYFATRLSVCTVCSSPFILCRDHRSLLSPHDTALLRLCLLSRCLFVLLLLLSFLSRSSLSLLSLWSACLPPLLSSVCLSLSRLCVALLLSLSALSVSVCSLLIYTVFWLSSDILSVLCHRVSRCLSSALPLPVPLVLKPLSCLHRVLSASLLYSVCLLVVLCFLLTSSGALRLLSHVSTVLASSLLVHLLGRLSLILFSLLVCSLFVLFDLTLSFSVSCYLSWSSCLLPVSFCCCSIPVFCLLLLSLSASLCLCLRLSASVLPSPLSLSASPLSLPALSVSVNRFKSSYIPNMSF</sequence>
<accession>A0A3R7LU49</accession>
<feature type="transmembrane region" description="Helical" evidence="1">
    <location>
        <begin position="12"/>
        <end position="33"/>
    </location>
</feature>
<name>A0A3R7LU49_PENVA</name>
<feature type="transmembrane region" description="Helical" evidence="1">
    <location>
        <begin position="176"/>
        <end position="198"/>
    </location>
</feature>
<protein>
    <submittedName>
        <fullName evidence="2">Uncharacterized protein</fullName>
    </submittedName>
</protein>
<gene>
    <name evidence="2" type="ORF">C7M84_019114</name>
</gene>
<keyword evidence="1" id="KW-0812">Transmembrane</keyword>
<keyword evidence="3" id="KW-1185">Reference proteome</keyword>
<dbReference type="EMBL" id="QCYY01003505">
    <property type="protein sequence ID" value="ROT63009.1"/>
    <property type="molecule type" value="Genomic_DNA"/>
</dbReference>
<keyword evidence="1" id="KW-1133">Transmembrane helix</keyword>
<evidence type="ECO:0000313" key="3">
    <source>
        <dbReference type="Proteomes" id="UP000283509"/>
    </source>
</evidence>
<dbReference type="AlphaFoldDB" id="A0A3R7LU49"/>
<evidence type="ECO:0000313" key="2">
    <source>
        <dbReference type="EMBL" id="ROT63009.1"/>
    </source>
</evidence>
<feature type="transmembrane region" description="Helical" evidence="1">
    <location>
        <begin position="242"/>
        <end position="265"/>
    </location>
</feature>
<feature type="transmembrane region" description="Helical" evidence="1">
    <location>
        <begin position="150"/>
        <end position="169"/>
    </location>
</feature>
<dbReference type="Proteomes" id="UP000283509">
    <property type="component" value="Unassembled WGS sequence"/>
</dbReference>
<proteinExistence type="predicted"/>
<feature type="transmembrane region" description="Helical" evidence="1">
    <location>
        <begin position="124"/>
        <end position="144"/>
    </location>
</feature>
<reference evidence="2 3" key="2">
    <citation type="submission" date="2019-01" db="EMBL/GenBank/DDBJ databases">
        <title>The decoding of complex shrimp genome reveals the adaptation for benthos swimmer, frequently molting mechanism and breeding impact on genome.</title>
        <authorList>
            <person name="Sun Y."/>
            <person name="Gao Y."/>
            <person name="Yu Y."/>
        </authorList>
    </citation>
    <scope>NUCLEOTIDE SEQUENCE [LARGE SCALE GENOMIC DNA]</scope>
    <source>
        <tissue evidence="2">Muscle</tissue>
    </source>
</reference>
<keyword evidence="1" id="KW-0472">Membrane</keyword>
<organism evidence="2 3">
    <name type="scientific">Penaeus vannamei</name>
    <name type="common">Whiteleg shrimp</name>
    <name type="synonym">Litopenaeus vannamei</name>
    <dbReference type="NCBI Taxonomy" id="6689"/>
    <lineage>
        <taxon>Eukaryota</taxon>
        <taxon>Metazoa</taxon>
        <taxon>Ecdysozoa</taxon>
        <taxon>Arthropoda</taxon>
        <taxon>Crustacea</taxon>
        <taxon>Multicrustacea</taxon>
        <taxon>Malacostraca</taxon>
        <taxon>Eumalacostraca</taxon>
        <taxon>Eucarida</taxon>
        <taxon>Decapoda</taxon>
        <taxon>Dendrobranchiata</taxon>
        <taxon>Penaeoidea</taxon>
        <taxon>Penaeidae</taxon>
        <taxon>Penaeus</taxon>
    </lineage>
</organism>
<feature type="transmembrane region" description="Helical" evidence="1">
    <location>
        <begin position="320"/>
        <end position="346"/>
    </location>
</feature>
<feature type="transmembrane region" description="Helical" evidence="1">
    <location>
        <begin position="277"/>
        <end position="300"/>
    </location>
</feature>
<reference evidence="2 3" key="1">
    <citation type="submission" date="2018-04" db="EMBL/GenBank/DDBJ databases">
        <authorList>
            <person name="Zhang X."/>
            <person name="Yuan J."/>
            <person name="Li F."/>
            <person name="Xiang J."/>
        </authorList>
    </citation>
    <scope>NUCLEOTIDE SEQUENCE [LARGE SCALE GENOMIC DNA]</scope>
    <source>
        <tissue evidence="2">Muscle</tissue>
    </source>
</reference>